<name>A0A9D4J9M0_DREPO</name>
<evidence type="ECO:0000313" key="1">
    <source>
        <dbReference type="EMBL" id="KAH3803660.1"/>
    </source>
</evidence>
<organism evidence="1 2">
    <name type="scientific">Dreissena polymorpha</name>
    <name type="common">Zebra mussel</name>
    <name type="synonym">Mytilus polymorpha</name>
    <dbReference type="NCBI Taxonomy" id="45954"/>
    <lineage>
        <taxon>Eukaryota</taxon>
        <taxon>Metazoa</taxon>
        <taxon>Spiralia</taxon>
        <taxon>Lophotrochozoa</taxon>
        <taxon>Mollusca</taxon>
        <taxon>Bivalvia</taxon>
        <taxon>Autobranchia</taxon>
        <taxon>Heteroconchia</taxon>
        <taxon>Euheterodonta</taxon>
        <taxon>Imparidentia</taxon>
        <taxon>Neoheterodontei</taxon>
        <taxon>Myida</taxon>
        <taxon>Dreissenoidea</taxon>
        <taxon>Dreissenidae</taxon>
        <taxon>Dreissena</taxon>
    </lineage>
</organism>
<proteinExistence type="predicted"/>
<gene>
    <name evidence="1" type="ORF">DPMN_131926</name>
</gene>
<accession>A0A9D4J9M0</accession>
<dbReference type="AlphaFoldDB" id="A0A9D4J9M0"/>
<comment type="caution">
    <text evidence="1">The sequence shown here is derived from an EMBL/GenBank/DDBJ whole genome shotgun (WGS) entry which is preliminary data.</text>
</comment>
<dbReference type="EMBL" id="JAIWYP010000006">
    <property type="protein sequence ID" value="KAH3803660.1"/>
    <property type="molecule type" value="Genomic_DNA"/>
</dbReference>
<keyword evidence="2" id="KW-1185">Reference proteome</keyword>
<protein>
    <submittedName>
        <fullName evidence="1">Uncharacterized protein</fullName>
    </submittedName>
</protein>
<reference evidence="1" key="1">
    <citation type="journal article" date="2019" name="bioRxiv">
        <title>The Genome of the Zebra Mussel, Dreissena polymorpha: A Resource for Invasive Species Research.</title>
        <authorList>
            <person name="McCartney M.A."/>
            <person name="Auch B."/>
            <person name="Kono T."/>
            <person name="Mallez S."/>
            <person name="Zhang Y."/>
            <person name="Obille A."/>
            <person name="Becker A."/>
            <person name="Abrahante J.E."/>
            <person name="Garbe J."/>
            <person name="Badalamenti J.P."/>
            <person name="Herman A."/>
            <person name="Mangelson H."/>
            <person name="Liachko I."/>
            <person name="Sullivan S."/>
            <person name="Sone E.D."/>
            <person name="Koren S."/>
            <person name="Silverstein K.A.T."/>
            <person name="Beckman K.B."/>
            <person name="Gohl D.M."/>
        </authorList>
    </citation>
    <scope>NUCLEOTIDE SEQUENCE</scope>
    <source>
        <strain evidence="1">Duluth1</strain>
        <tissue evidence="1">Whole animal</tissue>
    </source>
</reference>
<sequence length="87" mass="10241">MVTQADIGGNVQGVFIVRVNCIHDKISVDLHNVNCSYKHFNWSDNSSKTCLNYHVDFHRPTFNNHYSFFIHTSANHIHYHIYIIRHT</sequence>
<dbReference type="Proteomes" id="UP000828390">
    <property type="component" value="Unassembled WGS sequence"/>
</dbReference>
<evidence type="ECO:0000313" key="2">
    <source>
        <dbReference type="Proteomes" id="UP000828390"/>
    </source>
</evidence>
<reference evidence="1" key="2">
    <citation type="submission" date="2020-11" db="EMBL/GenBank/DDBJ databases">
        <authorList>
            <person name="McCartney M.A."/>
            <person name="Auch B."/>
            <person name="Kono T."/>
            <person name="Mallez S."/>
            <person name="Becker A."/>
            <person name="Gohl D.M."/>
            <person name="Silverstein K.A.T."/>
            <person name="Koren S."/>
            <person name="Bechman K.B."/>
            <person name="Herman A."/>
            <person name="Abrahante J.E."/>
            <person name="Garbe J."/>
        </authorList>
    </citation>
    <scope>NUCLEOTIDE SEQUENCE</scope>
    <source>
        <strain evidence="1">Duluth1</strain>
        <tissue evidence="1">Whole animal</tissue>
    </source>
</reference>